<dbReference type="GO" id="GO:0018578">
    <property type="term" value="F:protocatechuate 3,4-dioxygenase activity"/>
    <property type="evidence" value="ECO:0007669"/>
    <property type="project" value="UniProtKB-EC"/>
</dbReference>
<keyword evidence="2 5" id="KW-0223">Dioxygenase</keyword>
<dbReference type="AlphaFoldDB" id="A0A438AQ68"/>
<dbReference type="CDD" id="cd03463">
    <property type="entry name" value="3_4-PCD_alpha"/>
    <property type="match status" value="1"/>
</dbReference>
<dbReference type="PANTHER" id="PTHR33711">
    <property type="entry name" value="DIOXYGENASE, PUTATIVE (AFU_ORTHOLOGUE AFUA_2G02910)-RELATED"/>
    <property type="match status" value="1"/>
</dbReference>
<dbReference type="PANTHER" id="PTHR33711:SF9">
    <property type="entry name" value="PROTOCATECHUATE 3,4-DIOXYGENASE ALPHA CHAIN"/>
    <property type="match status" value="1"/>
</dbReference>
<keyword evidence="3 5" id="KW-0560">Oxidoreductase</keyword>
<feature type="domain" description="Intradiol ring-cleavage dioxygenases" evidence="4">
    <location>
        <begin position="51"/>
        <end position="79"/>
    </location>
</feature>
<evidence type="ECO:0000259" key="4">
    <source>
        <dbReference type="PROSITE" id="PS00083"/>
    </source>
</evidence>
<gene>
    <name evidence="5" type="primary">pcaG</name>
    <name evidence="5" type="ORF">EF834_15950</name>
</gene>
<dbReference type="PROSITE" id="PS00083">
    <property type="entry name" value="INTRADIOL_DIOXYGENAS"/>
    <property type="match status" value="1"/>
</dbReference>
<comment type="similarity">
    <text evidence="1">Belongs to the intradiol ring-cleavage dioxygenase family.</text>
</comment>
<dbReference type="Gene3D" id="2.60.130.10">
    <property type="entry name" value="Aromatic compound dioxygenase"/>
    <property type="match status" value="1"/>
</dbReference>
<dbReference type="NCBIfam" id="TIGR02423">
    <property type="entry name" value="protocat_alph"/>
    <property type="match status" value="1"/>
</dbReference>
<dbReference type="InterPro" id="IPR015889">
    <property type="entry name" value="Intradiol_dOase_core"/>
</dbReference>
<keyword evidence="6" id="KW-1185">Reference proteome</keyword>
<evidence type="ECO:0000313" key="6">
    <source>
        <dbReference type="Proteomes" id="UP000284333"/>
    </source>
</evidence>
<reference evidence="5 6" key="1">
    <citation type="submission" date="2018-11" db="EMBL/GenBank/DDBJ databases">
        <title>Rhodococcus spongicola sp. nov. and Rhodococcus xishaensis sp. nov. from marine sponges.</title>
        <authorList>
            <person name="Li L."/>
            <person name="Lin H.W."/>
        </authorList>
    </citation>
    <scope>NUCLEOTIDE SEQUENCE [LARGE SCALE GENOMIC DNA]</scope>
    <source>
        <strain evidence="5 6">LHW50502</strain>
    </source>
</reference>
<dbReference type="InterPro" id="IPR050770">
    <property type="entry name" value="Intradiol_RC_Dioxygenase"/>
</dbReference>
<accession>A0A438AQ68</accession>
<dbReference type="EMBL" id="RKLN01000006">
    <property type="protein sequence ID" value="RVW01023.1"/>
    <property type="molecule type" value="Genomic_DNA"/>
</dbReference>
<dbReference type="Pfam" id="PF00775">
    <property type="entry name" value="Dioxygenase_C"/>
    <property type="match status" value="1"/>
</dbReference>
<protein>
    <submittedName>
        <fullName evidence="5">Protocatechuate 3,4-dioxygenase subunit alpha</fullName>
        <ecNumber evidence="5">1.13.11.3</ecNumber>
    </submittedName>
</protein>
<organism evidence="5 6">
    <name type="scientific">Rhodococcus spongiicola</name>
    <dbReference type="NCBI Taxonomy" id="2487352"/>
    <lineage>
        <taxon>Bacteria</taxon>
        <taxon>Bacillati</taxon>
        <taxon>Actinomycetota</taxon>
        <taxon>Actinomycetes</taxon>
        <taxon>Mycobacteriales</taxon>
        <taxon>Nocardiaceae</taxon>
        <taxon>Rhodococcus</taxon>
    </lineage>
</organism>
<evidence type="ECO:0000313" key="5">
    <source>
        <dbReference type="EMBL" id="RVW01023.1"/>
    </source>
</evidence>
<dbReference type="OrthoDB" id="4417174at2"/>
<evidence type="ECO:0000256" key="3">
    <source>
        <dbReference type="ARBA" id="ARBA00023002"/>
    </source>
</evidence>
<dbReference type="GO" id="GO:0008199">
    <property type="term" value="F:ferric iron binding"/>
    <property type="evidence" value="ECO:0007669"/>
    <property type="project" value="InterPro"/>
</dbReference>
<proteinExistence type="inferred from homology"/>
<evidence type="ECO:0000256" key="2">
    <source>
        <dbReference type="ARBA" id="ARBA00022964"/>
    </source>
</evidence>
<dbReference type="InterPro" id="IPR012786">
    <property type="entry name" value="Protocat_dOase_a"/>
</dbReference>
<name>A0A438AQ68_9NOCA</name>
<dbReference type="SUPFAM" id="SSF49482">
    <property type="entry name" value="Aromatic compound dioxygenase"/>
    <property type="match status" value="1"/>
</dbReference>
<comment type="caution">
    <text evidence="5">The sequence shown here is derived from an EMBL/GenBank/DDBJ whole genome shotgun (WGS) entry which is preliminary data.</text>
</comment>
<dbReference type="EC" id="1.13.11.3" evidence="5"/>
<dbReference type="InterPro" id="IPR000627">
    <property type="entry name" value="Intradiol_dOase_C"/>
</dbReference>
<dbReference type="Proteomes" id="UP000284333">
    <property type="component" value="Unassembled WGS sequence"/>
</dbReference>
<sequence>MVTRLVETPSQTGGPYVHIGLAPHQAGFDIFENTFGNDLASDATVGERITIVGSVFDGSGTLVRDALLEIWQANAAGKYAHRLDPQDKAVDPAFRGWGRTGADFDSGVFEFHTVKPGPVEADGGRVQAPHICVVVFARGINVGLHTRLYFDDEAERNAADPVLASIEWETRRRTLVATRSERGGKTFYTFDIRLQNTPDGGAETVFFDI</sequence>
<evidence type="ECO:0000256" key="1">
    <source>
        <dbReference type="ARBA" id="ARBA00007825"/>
    </source>
</evidence>